<keyword evidence="2" id="KW-0833">Ubl conjugation pathway</keyword>
<dbReference type="PANTHER" id="PTHR13318">
    <property type="entry name" value="PARTNER OF PAIRED, ISOFORM B-RELATED"/>
    <property type="match status" value="1"/>
</dbReference>
<dbReference type="InterPro" id="IPR001611">
    <property type="entry name" value="Leu-rich_rpt"/>
</dbReference>
<proteinExistence type="predicted"/>
<evidence type="ECO:0000313" key="4">
    <source>
        <dbReference type="Proteomes" id="UP000504612"/>
    </source>
</evidence>
<name>A0A6J1UF92_9SAUR</name>
<dbReference type="SUPFAM" id="SSF52047">
    <property type="entry name" value="RNI-like"/>
    <property type="match status" value="1"/>
</dbReference>
<evidence type="ECO:0000259" key="3">
    <source>
        <dbReference type="PROSITE" id="PS50181"/>
    </source>
</evidence>
<keyword evidence="1" id="KW-0433">Leucine-rich repeat</keyword>
<dbReference type="InterPro" id="IPR036047">
    <property type="entry name" value="F-box-like_dom_sf"/>
</dbReference>
<protein>
    <submittedName>
        <fullName evidence="5">F-box/LRR-repeat protein 12 isoform X1</fullName>
    </submittedName>
</protein>
<dbReference type="PROSITE" id="PS50181">
    <property type="entry name" value="FBOX"/>
    <property type="match status" value="1"/>
</dbReference>
<dbReference type="AlphaFoldDB" id="A0A6J1UF92"/>
<feature type="domain" description="F-box" evidence="3">
    <location>
        <begin position="8"/>
        <end position="54"/>
    </location>
</feature>
<dbReference type="Proteomes" id="UP000504612">
    <property type="component" value="Unplaced"/>
</dbReference>
<dbReference type="Gene3D" id="3.80.10.10">
    <property type="entry name" value="Ribonuclease Inhibitor"/>
    <property type="match status" value="1"/>
</dbReference>
<dbReference type="Pfam" id="PF13516">
    <property type="entry name" value="LRR_6"/>
    <property type="match status" value="1"/>
</dbReference>
<dbReference type="RefSeq" id="XP_026529621.1">
    <property type="nucleotide sequence ID" value="XM_026673836.1"/>
</dbReference>
<dbReference type="CTD" id="54850"/>
<dbReference type="Pfam" id="PF12937">
    <property type="entry name" value="F-box-like"/>
    <property type="match status" value="1"/>
</dbReference>
<dbReference type="InterPro" id="IPR032675">
    <property type="entry name" value="LRR_dom_sf"/>
</dbReference>
<dbReference type="InterPro" id="IPR001810">
    <property type="entry name" value="F-box_dom"/>
</dbReference>
<gene>
    <name evidence="5" type="primary">FBXL12</name>
</gene>
<sequence length="326" mass="36791">MMAAINDPPTLSSLPDSLLLQIVVWLPPRDRVGVARVCKKWRRLVRDHFLWRHVDLSSCRISSKILWHLLRNYFQGSLQTLKLRGSLFSFQKQEVLTSALLQALGKQCPKLHQLSLMELDLRSFQYGCMPSSLTTLELRCCEIPFVWFQVPETPCTSPRIQQLSIWNVPAFSNQHLLNIATQGTLKTLILSKVYRITDVGIQAVGPHLKDLQHLALCHCSIGDSAMYFIGRHMKQLHHLDLRSNSLTDAGLLCLSGLPNLGTLCLRDCSQLSPETILIVCQSLPSLKHLDLSRIDFEDKIFQKIRLSLPNCTVANTILCTDSSAVS</sequence>
<accession>A0A6J1UF92</accession>
<dbReference type="GeneID" id="113416133"/>
<reference evidence="5" key="1">
    <citation type="submission" date="2025-08" db="UniProtKB">
        <authorList>
            <consortium name="RefSeq"/>
        </authorList>
    </citation>
    <scope>IDENTIFICATION</scope>
</reference>
<dbReference type="KEGG" id="nss:113416133"/>
<dbReference type="SMART" id="SM00367">
    <property type="entry name" value="LRR_CC"/>
    <property type="match status" value="4"/>
</dbReference>
<dbReference type="GO" id="GO:0019005">
    <property type="term" value="C:SCF ubiquitin ligase complex"/>
    <property type="evidence" value="ECO:0007669"/>
    <property type="project" value="TreeGrafter"/>
</dbReference>
<dbReference type="PANTHER" id="PTHR13318:SF247">
    <property type="entry name" value="GH16156P"/>
    <property type="match status" value="1"/>
</dbReference>
<organism evidence="4 5">
    <name type="scientific">Notechis scutatus</name>
    <name type="common">mainland tiger snake</name>
    <dbReference type="NCBI Taxonomy" id="8663"/>
    <lineage>
        <taxon>Eukaryota</taxon>
        <taxon>Metazoa</taxon>
        <taxon>Chordata</taxon>
        <taxon>Craniata</taxon>
        <taxon>Vertebrata</taxon>
        <taxon>Euteleostomi</taxon>
        <taxon>Lepidosauria</taxon>
        <taxon>Squamata</taxon>
        <taxon>Bifurcata</taxon>
        <taxon>Unidentata</taxon>
        <taxon>Episquamata</taxon>
        <taxon>Toxicofera</taxon>
        <taxon>Serpentes</taxon>
        <taxon>Colubroidea</taxon>
        <taxon>Elapidae</taxon>
        <taxon>Hydrophiinae</taxon>
        <taxon>Notechis</taxon>
    </lineage>
</organism>
<keyword evidence="4" id="KW-1185">Reference proteome</keyword>
<dbReference type="GO" id="GO:0031146">
    <property type="term" value="P:SCF-dependent proteasomal ubiquitin-dependent protein catabolic process"/>
    <property type="evidence" value="ECO:0007669"/>
    <property type="project" value="TreeGrafter"/>
</dbReference>
<evidence type="ECO:0000256" key="1">
    <source>
        <dbReference type="ARBA" id="ARBA00022614"/>
    </source>
</evidence>
<dbReference type="SMART" id="SM00256">
    <property type="entry name" value="FBOX"/>
    <property type="match status" value="1"/>
</dbReference>
<dbReference type="SUPFAM" id="SSF81383">
    <property type="entry name" value="F-box domain"/>
    <property type="match status" value="1"/>
</dbReference>
<dbReference type="Gene3D" id="1.20.1280.50">
    <property type="match status" value="1"/>
</dbReference>
<evidence type="ECO:0000256" key="2">
    <source>
        <dbReference type="ARBA" id="ARBA00022786"/>
    </source>
</evidence>
<evidence type="ECO:0000313" key="5">
    <source>
        <dbReference type="RefSeq" id="XP_026529621.1"/>
    </source>
</evidence>
<dbReference type="InterPro" id="IPR006553">
    <property type="entry name" value="Leu-rich_rpt_Cys-con_subtyp"/>
</dbReference>